<dbReference type="InterPro" id="IPR006016">
    <property type="entry name" value="UspA"/>
</dbReference>
<evidence type="ECO:0000313" key="4">
    <source>
        <dbReference type="Proteomes" id="UP000198902"/>
    </source>
</evidence>
<evidence type="ECO:0000256" key="1">
    <source>
        <dbReference type="ARBA" id="ARBA00008791"/>
    </source>
</evidence>
<sequence length="134" mass="14326">MYHVVIGIDDDADHALACVEEVAKLPGDPGEKEVTLIHSFTDNPSGASATQIHSVRKAGEFLEDRGIEYDVNESSGDPAEVIIEFADEEDADLIVTAGRKRSPAGKALFGSVTQTVILNSDRPVMVTGSTKRKS</sequence>
<evidence type="ECO:0000259" key="2">
    <source>
        <dbReference type="Pfam" id="PF00582"/>
    </source>
</evidence>
<comment type="similarity">
    <text evidence="1">Belongs to the universal stress protein A family.</text>
</comment>
<dbReference type="PANTHER" id="PTHR46268">
    <property type="entry name" value="STRESS RESPONSE PROTEIN NHAX"/>
    <property type="match status" value="1"/>
</dbReference>
<dbReference type="PRINTS" id="PR01438">
    <property type="entry name" value="UNVRSLSTRESS"/>
</dbReference>
<dbReference type="OrthoDB" id="281037at2157"/>
<proteinExistence type="inferred from homology"/>
<dbReference type="SUPFAM" id="SSF52402">
    <property type="entry name" value="Adenine nucleotide alpha hydrolases-like"/>
    <property type="match status" value="1"/>
</dbReference>
<dbReference type="RefSeq" id="WP_042662685.1">
    <property type="nucleotide sequence ID" value="NZ_CABLRR010000002.1"/>
</dbReference>
<dbReference type="Gene3D" id="3.40.50.620">
    <property type="entry name" value="HUPs"/>
    <property type="match status" value="1"/>
</dbReference>
<gene>
    <name evidence="3" type="ORF">BN996_02097</name>
</gene>
<dbReference type="CDD" id="cd00293">
    <property type="entry name" value="USP-like"/>
    <property type="match status" value="1"/>
</dbReference>
<dbReference type="AlphaFoldDB" id="A0A0D6JS00"/>
<evidence type="ECO:0000313" key="3">
    <source>
        <dbReference type="EMBL" id="CQR50614.1"/>
    </source>
</evidence>
<dbReference type="EMBL" id="CSTE01000002">
    <property type="protein sequence ID" value="CQR50614.1"/>
    <property type="molecule type" value="Genomic_DNA"/>
</dbReference>
<dbReference type="Pfam" id="PF00582">
    <property type="entry name" value="Usp"/>
    <property type="match status" value="1"/>
</dbReference>
<dbReference type="PANTHER" id="PTHR46268:SF6">
    <property type="entry name" value="UNIVERSAL STRESS PROTEIN UP12"/>
    <property type="match status" value="1"/>
</dbReference>
<dbReference type="InterPro" id="IPR014729">
    <property type="entry name" value="Rossmann-like_a/b/a_fold"/>
</dbReference>
<dbReference type="Proteomes" id="UP000198902">
    <property type="component" value="Unassembled WGS sequence"/>
</dbReference>
<accession>A0A0D6JS00</accession>
<feature type="domain" description="UspA" evidence="2">
    <location>
        <begin position="3"/>
        <end position="127"/>
    </location>
</feature>
<protein>
    <submittedName>
        <fullName evidence="3">Universal stress protein</fullName>
    </submittedName>
</protein>
<name>A0A0D6JS00_9EURY</name>
<reference evidence="4" key="1">
    <citation type="submission" date="2015-03" db="EMBL/GenBank/DDBJ databases">
        <authorList>
            <person name="Urmite Genomes"/>
        </authorList>
    </citation>
    <scope>NUCLEOTIDE SEQUENCE [LARGE SCALE GENOMIC DNA]</scope>
    <source>
        <strain evidence="4">Arc-Hr</strain>
    </source>
</reference>
<keyword evidence="4" id="KW-1185">Reference proteome</keyword>
<organism evidence="3 4">
    <name type="scientific">Haloferax massiliensis</name>
    <dbReference type="NCBI Taxonomy" id="1476858"/>
    <lineage>
        <taxon>Archaea</taxon>
        <taxon>Methanobacteriati</taxon>
        <taxon>Methanobacteriota</taxon>
        <taxon>Stenosarchaea group</taxon>
        <taxon>Halobacteria</taxon>
        <taxon>Halobacteriales</taxon>
        <taxon>Haloferacaceae</taxon>
        <taxon>Haloferax</taxon>
    </lineage>
</organism>
<dbReference type="InterPro" id="IPR006015">
    <property type="entry name" value="Universal_stress_UspA"/>
</dbReference>